<comment type="caution">
    <text evidence="1">The sequence shown here is derived from an EMBL/GenBank/DDBJ whole genome shotgun (WGS) entry which is preliminary data.</text>
</comment>
<dbReference type="AlphaFoldDB" id="A0A9P8SAD2"/>
<dbReference type="Proteomes" id="UP000764110">
    <property type="component" value="Unassembled WGS sequence"/>
</dbReference>
<gene>
    <name evidence="1" type="ORF">MHUMG1_02778</name>
</gene>
<keyword evidence="2" id="KW-1185">Reference proteome</keyword>
<proteinExistence type="predicted"/>
<evidence type="ECO:0000313" key="2">
    <source>
        <dbReference type="Proteomes" id="UP000764110"/>
    </source>
</evidence>
<name>A0A9P8SAD2_9HYPO</name>
<dbReference type="EMBL" id="JACEFI010000003">
    <property type="protein sequence ID" value="KAH0599987.1"/>
    <property type="molecule type" value="Genomic_DNA"/>
</dbReference>
<organism evidence="1 2">
    <name type="scientific">Metarhizium humberi</name>
    <dbReference type="NCBI Taxonomy" id="2596975"/>
    <lineage>
        <taxon>Eukaryota</taxon>
        <taxon>Fungi</taxon>
        <taxon>Dikarya</taxon>
        <taxon>Ascomycota</taxon>
        <taxon>Pezizomycotina</taxon>
        <taxon>Sordariomycetes</taxon>
        <taxon>Hypocreomycetidae</taxon>
        <taxon>Hypocreales</taxon>
        <taxon>Clavicipitaceae</taxon>
        <taxon>Metarhizium</taxon>
    </lineage>
</organism>
<sequence>MQGHADIAKNSVKAMSRLKAIDIERWDTSDIMRWTSESLFWLYHLRDAMKTNPENVKELCDIGLGFLREYSSQWLCWLKLLSRDLWVRGFYKPLSRTLRLAAP</sequence>
<reference evidence="1 2" key="1">
    <citation type="submission" date="2020-07" db="EMBL/GenBank/DDBJ databases">
        <title>Metarhizium humberi genome.</title>
        <authorList>
            <person name="Lysoe E."/>
        </authorList>
    </citation>
    <scope>NUCLEOTIDE SEQUENCE [LARGE SCALE GENOMIC DNA]</scope>
    <source>
        <strain evidence="1 2">ESALQ1638</strain>
    </source>
</reference>
<accession>A0A9P8SAD2</accession>
<evidence type="ECO:0000313" key="1">
    <source>
        <dbReference type="EMBL" id="KAH0599987.1"/>
    </source>
</evidence>
<protein>
    <submittedName>
        <fullName evidence="1">Uncharacterized protein</fullName>
    </submittedName>
</protein>